<dbReference type="AlphaFoldDB" id="A0A8A3P163"/>
<dbReference type="Proteomes" id="UP000672032">
    <property type="component" value="Chromosome 1"/>
</dbReference>
<keyword evidence="2" id="KW-1185">Reference proteome</keyword>
<name>A0A8A3P163_9HELO</name>
<sequence length="42" mass="4465">MGKITAEHVSLGAFALRACGLDSGRYVSNVGIGPREDLYLAR</sequence>
<reference evidence="1" key="1">
    <citation type="submission" date="2020-10" db="EMBL/GenBank/DDBJ databases">
        <title>Genome Sequence of Monilinia vaccinii-corymbosi Sheds Light on Mummy Berry Disease Infection of Blueberry and Mating Type.</title>
        <authorList>
            <person name="Yow A.G."/>
            <person name="Zhang Y."/>
            <person name="Bansal K."/>
            <person name="Eacker S.M."/>
            <person name="Sullivan S."/>
            <person name="Liachko I."/>
            <person name="Cubeta M.A."/>
            <person name="Rollins J.A."/>
            <person name="Ashrafi H."/>
        </authorList>
    </citation>
    <scope>NUCLEOTIDE SEQUENCE</scope>
    <source>
        <strain evidence="1">RL-1</strain>
    </source>
</reference>
<gene>
    <name evidence="1" type="ORF">DSL72_003422</name>
</gene>
<organism evidence="1 2">
    <name type="scientific">Monilinia vaccinii-corymbosi</name>
    <dbReference type="NCBI Taxonomy" id="61207"/>
    <lineage>
        <taxon>Eukaryota</taxon>
        <taxon>Fungi</taxon>
        <taxon>Dikarya</taxon>
        <taxon>Ascomycota</taxon>
        <taxon>Pezizomycotina</taxon>
        <taxon>Leotiomycetes</taxon>
        <taxon>Helotiales</taxon>
        <taxon>Sclerotiniaceae</taxon>
        <taxon>Monilinia</taxon>
    </lineage>
</organism>
<evidence type="ECO:0000313" key="2">
    <source>
        <dbReference type="Proteomes" id="UP000672032"/>
    </source>
</evidence>
<evidence type="ECO:0000313" key="1">
    <source>
        <dbReference type="EMBL" id="QSZ28916.1"/>
    </source>
</evidence>
<dbReference type="EMBL" id="CP063405">
    <property type="protein sequence ID" value="QSZ28916.1"/>
    <property type="molecule type" value="Genomic_DNA"/>
</dbReference>
<proteinExistence type="predicted"/>
<accession>A0A8A3P163</accession>
<protein>
    <submittedName>
        <fullName evidence="1">Uncharacterized protein</fullName>
    </submittedName>
</protein>